<proteinExistence type="predicted"/>
<dbReference type="AlphaFoldDB" id="A0A840CP08"/>
<keyword evidence="2" id="KW-1185">Reference proteome</keyword>
<reference evidence="1 2" key="1">
    <citation type="submission" date="2020-08" db="EMBL/GenBank/DDBJ databases">
        <title>Genomic Encyclopedia of Type Strains, Phase IV (KMG-IV): sequencing the most valuable type-strain genomes for metagenomic binning, comparative biology and taxonomic classification.</title>
        <authorList>
            <person name="Goeker M."/>
        </authorList>
    </citation>
    <scope>NUCLEOTIDE SEQUENCE [LARGE SCALE GENOMIC DNA]</scope>
    <source>
        <strain evidence="1 2">DSM 104969</strain>
    </source>
</reference>
<name>A0A840CP08_9BACT</name>
<organism evidence="1 2">
    <name type="scientific">Dysgonomonas hofstadii</name>
    <dbReference type="NCBI Taxonomy" id="637886"/>
    <lineage>
        <taxon>Bacteria</taxon>
        <taxon>Pseudomonadati</taxon>
        <taxon>Bacteroidota</taxon>
        <taxon>Bacteroidia</taxon>
        <taxon>Bacteroidales</taxon>
        <taxon>Dysgonomonadaceae</taxon>
        <taxon>Dysgonomonas</taxon>
    </lineage>
</organism>
<evidence type="ECO:0008006" key="3">
    <source>
        <dbReference type="Google" id="ProtNLM"/>
    </source>
</evidence>
<accession>A0A840CP08</accession>
<dbReference type="Proteomes" id="UP000555103">
    <property type="component" value="Unassembled WGS sequence"/>
</dbReference>
<comment type="caution">
    <text evidence="1">The sequence shown here is derived from an EMBL/GenBank/DDBJ whole genome shotgun (WGS) entry which is preliminary data.</text>
</comment>
<protein>
    <recommendedName>
        <fullName evidence="3">BetR domain-containing protein</fullName>
    </recommendedName>
</protein>
<gene>
    <name evidence="1" type="ORF">GGR21_001723</name>
</gene>
<dbReference type="RefSeq" id="WP_183306747.1">
    <property type="nucleotide sequence ID" value="NZ_JACIEP010000005.1"/>
</dbReference>
<sequence>MVNTETLNNNLQKAIRNTLPEDKNIANVLTEILFIGKEAVYRRLRGEVPFTLYEAALIVKQLGISLDSLITTTCTNNPIYELIDQRFYEPREKDYLAMEEFRDLLKAASLKSDSEQVYTSNLFPSFPANYYYLLGKYNSFKWMYINQDLNNIKPFNKIEYPERLHNLSQSIIKETQNIKNTVYIWDSTIIRSILKEISYFKSIRLMNDKDIEDLKAELHNFLNRMEEFASKGRFDNGNKVQIYISNINTDTAYSYLETENIHLSMIGAFTMNYVVSLDTNSLLRMKDRIHSLKRVSTLISESGEIQRIQFFKVQHELIDTLL</sequence>
<evidence type="ECO:0000313" key="1">
    <source>
        <dbReference type="EMBL" id="MBB4035828.1"/>
    </source>
</evidence>
<dbReference type="EMBL" id="JACIEP010000005">
    <property type="protein sequence ID" value="MBB4035828.1"/>
    <property type="molecule type" value="Genomic_DNA"/>
</dbReference>
<evidence type="ECO:0000313" key="2">
    <source>
        <dbReference type="Proteomes" id="UP000555103"/>
    </source>
</evidence>